<accession>A0AAU8MLM9</accession>
<proteinExistence type="predicted"/>
<dbReference type="EMBL" id="PP965498">
    <property type="protein sequence ID" value="XCO00404.1"/>
    <property type="molecule type" value="Genomic_DNA"/>
</dbReference>
<organism evidence="2">
    <name type="scientific">Geladintestivirus 1</name>
    <dbReference type="NCBI Taxonomy" id="3233133"/>
    <lineage>
        <taxon>Viruses</taxon>
        <taxon>Duplodnaviria</taxon>
        <taxon>Heunggongvirae</taxon>
        <taxon>Uroviricota</taxon>
        <taxon>Caudoviricetes</taxon>
        <taxon>Crassvirales</taxon>
    </lineage>
</organism>
<name>A0AAU8MLM9_9CAUD</name>
<reference evidence="2" key="1">
    <citation type="submission" date="2024-06" db="EMBL/GenBank/DDBJ databases">
        <title>Intestivirid acquisition increases across infancy in a wild primate population.</title>
        <authorList>
            <person name="Schneider-Creas I.A."/>
            <person name="Moya I.L."/>
            <person name="Chiou K.L."/>
            <person name="Baniel A."/>
            <person name="Azanaw Haile A."/>
            <person name="Kebede F."/>
            <person name="Abebe B."/>
            <person name="Snyder-Mackler N."/>
            <person name="Varsani A."/>
        </authorList>
    </citation>
    <scope>NUCLEOTIDE SEQUENCE</scope>
    <source>
        <strain evidence="1">Int_RNL_2016_0117_DIX</strain>
        <strain evidence="2">Int_RNL_2018_0945_COW</strain>
    </source>
</reference>
<evidence type="ECO:0000313" key="2">
    <source>
        <dbReference type="EMBL" id="XCO00404.1"/>
    </source>
</evidence>
<evidence type="ECO:0000313" key="1">
    <source>
        <dbReference type="EMBL" id="XCO00308.1"/>
    </source>
</evidence>
<sequence length="29" mass="3562">MCRQKSQNHLHKTFSIWMSRFYIWTSSAS</sequence>
<protein>
    <submittedName>
        <fullName evidence="2">Uncharacterized protein</fullName>
    </submittedName>
</protein>
<dbReference type="EMBL" id="PP965497">
    <property type="protein sequence ID" value="XCO00308.1"/>
    <property type="molecule type" value="Genomic_DNA"/>
</dbReference>